<protein>
    <submittedName>
        <fullName evidence="8">Transmembrane and coiled-coil domain-containing protein 4</fullName>
    </submittedName>
</protein>
<feature type="domain" description="FACT complex subunit SSRP1/POB3 N-terminal PH" evidence="7">
    <location>
        <begin position="1428"/>
        <end position="1505"/>
    </location>
</feature>
<evidence type="ECO:0000313" key="8">
    <source>
        <dbReference type="EMBL" id="OLQ14514.1"/>
    </source>
</evidence>
<evidence type="ECO:0000256" key="6">
    <source>
        <dbReference type="SAM" id="Phobius"/>
    </source>
</evidence>
<keyword evidence="2 6" id="KW-0812">Transmembrane</keyword>
<feature type="transmembrane region" description="Helical" evidence="6">
    <location>
        <begin position="211"/>
        <end position="228"/>
    </location>
</feature>
<dbReference type="PANTHER" id="PTHR17920:SF3">
    <property type="entry name" value="TRANSMEMBRANE AND COILED-COIL DOMAIN-CONTAINING PROTEIN 4"/>
    <property type="match status" value="1"/>
</dbReference>
<dbReference type="InterPro" id="IPR035892">
    <property type="entry name" value="C2_domain_sf"/>
</dbReference>
<dbReference type="PANTHER" id="PTHR17920">
    <property type="entry name" value="TRANSMEMBRANE AND COILED-COIL DOMAIN-CONTAINING PROTEIN 4 TMCO4"/>
    <property type="match status" value="1"/>
</dbReference>
<proteinExistence type="predicted"/>
<dbReference type="Pfam" id="PF05277">
    <property type="entry name" value="DUF726"/>
    <property type="match status" value="1"/>
</dbReference>
<feature type="region of interest" description="Disordered" evidence="5">
    <location>
        <begin position="1641"/>
        <end position="1660"/>
    </location>
</feature>
<feature type="transmembrane region" description="Helical" evidence="6">
    <location>
        <begin position="1863"/>
        <end position="1882"/>
    </location>
</feature>
<dbReference type="Gene3D" id="3.10.450.50">
    <property type="match status" value="1"/>
</dbReference>
<dbReference type="InterPro" id="IPR032710">
    <property type="entry name" value="NTF2-like_dom_sf"/>
</dbReference>
<evidence type="ECO:0000313" key="9">
    <source>
        <dbReference type="Proteomes" id="UP000186817"/>
    </source>
</evidence>
<accession>A0A1Q9F497</accession>
<evidence type="ECO:0000259" key="7">
    <source>
        <dbReference type="Pfam" id="PF17292"/>
    </source>
</evidence>
<dbReference type="OrthoDB" id="277931at2759"/>
<keyword evidence="9" id="KW-1185">Reference proteome</keyword>
<keyword evidence="4 6" id="KW-0472">Membrane</keyword>
<reference evidence="8 9" key="1">
    <citation type="submission" date="2016-02" db="EMBL/GenBank/DDBJ databases">
        <title>Genome analysis of coral dinoflagellate symbionts highlights evolutionary adaptations to a symbiotic lifestyle.</title>
        <authorList>
            <person name="Aranda M."/>
            <person name="Li Y."/>
            <person name="Liew Y.J."/>
            <person name="Baumgarten S."/>
            <person name="Simakov O."/>
            <person name="Wilson M."/>
            <person name="Piel J."/>
            <person name="Ashoor H."/>
            <person name="Bougouffa S."/>
            <person name="Bajic V.B."/>
            <person name="Ryu T."/>
            <person name="Ravasi T."/>
            <person name="Bayer T."/>
            <person name="Micklem G."/>
            <person name="Kim H."/>
            <person name="Bhak J."/>
            <person name="Lajeunesse T.C."/>
            <person name="Voolstra C.R."/>
        </authorList>
    </citation>
    <scope>NUCLEOTIDE SEQUENCE [LARGE SCALE GENOMIC DNA]</scope>
    <source>
        <strain evidence="8 9">CCMP2467</strain>
    </source>
</reference>
<comment type="caution">
    <text evidence="8">The sequence shown here is derived from an EMBL/GenBank/DDBJ whole genome shotgun (WGS) entry which is preliminary data.</text>
</comment>
<dbReference type="InterPro" id="IPR011993">
    <property type="entry name" value="PH-like_dom_sf"/>
</dbReference>
<dbReference type="EMBL" id="LSRX01000014">
    <property type="protein sequence ID" value="OLQ14514.1"/>
    <property type="molecule type" value="Genomic_DNA"/>
</dbReference>
<dbReference type="InterPro" id="IPR007941">
    <property type="entry name" value="DUF726"/>
</dbReference>
<keyword evidence="3 6" id="KW-1133">Transmembrane helix</keyword>
<evidence type="ECO:0000256" key="2">
    <source>
        <dbReference type="ARBA" id="ARBA00022692"/>
    </source>
</evidence>
<name>A0A1Q9F497_SYMMI</name>
<dbReference type="Pfam" id="PF17292">
    <property type="entry name" value="POB3_N"/>
    <property type="match status" value="1"/>
</dbReference>
<dbReference type="Gene3D" id="2.30.29.30">
    <property type="entry name" value="Pleckstrin-homology domain (PH domain)/Phosphotyrosine-binding domain (PTB)"/>
    <property type="match status" value="1"/>
</dbReference>
<dbReference type="SUPFAM" id="SSF49562">
    <property type="entry name" value="C2 domain (Calcium/lipid-binding domain, CaLB)"/>
    <property type="match status" value="1"/>
</dbReference>
<gene>
    <name evidence="8" type="primary">TMCO4</name>
    <name evidence="8" type="ORF">AK812_SmicGene1364</name>
</gene>
<evidence type="ECO:0000256" key="3">
    <source>
        <dbReference type="ARBA" id="ARBA00022989"/>
    </source>
</evidence>
<feature type="transmembrane region" description="Helical" evidence="6">
    <location>
        <begin position="1823"/>
        <end position="1856"/>
    </location>
</feature>
<dbReference type="GO" id="GO:0016020">
    <property type="term" value="C:membrane"/>
    <property type="evidence" value="ECO:0007669"/>
    <property type="project" value="UniProtKB-SubCell"/>
</dbReference>
<dbReference type="SUPFAM" id="SSF54427">
    <property type="entry name" value="NTF2-like"/>
    <property type="match status" value="1"/>
</dbReference>
<evidence type="ECO:0000256" key="4">
    <source>
        <dbReference type="ARBA" id="ARBA00023136"/>
    </source>
</evidence>
<comment type="subcellular location">
    <subcellularLocation>
        <location evidence="1">Membrane</location>
        <topology evidence="1">Multi-pass membrane protein</topology>
    </subcellularLocation>
</comment>
<dbReference type="Proteomes" id="UP000186817">
    <property type="component" value="Unassembled WGS sequence"/>
</dbReference>
<organism evidence="8 9">
    <name type="scientific">Symbiodinium microadriaticum</name>
    <name type="common">Dinoflagellate</name>
    <name type="synonym">Zooxanthella microadriatica</name>
    <dbReference type="NCBI Taxonomy" id="2951"/>
    <lineage>
        <taxon>Eukaryota</taxon>
        <taxon>Sar</taxon>
        <taxon>Alveolata</taxon>
        <taxon>Dinophyceae</taxon>
        <taxon>Suessiales</taxon>
        <taxon>Symbiodiniaceae</taxon>
        <taxon>Symbiodinium</taxon>
    </lineage>
</organism>
<feature type="transmembrane region" description="Helical" evidence="6">
    <location>
        <begin position="182"/>
        <end position="199"/>
    </location>
</feature>
<feature type="region of interest" description="Disordered" evidence="5">
    <location>
        <begin position="1"/>
        <end position="30"/>
    </location>
</feature>
<sequence>MRGSHGLDIGRNPQHGGKDGRQRDFAPGNWHGKHDQFRCNLCDRVGGVGGRRFESAQVCAKNGYTAEQPAVCKAPELFGADEKTLAQPGYESRTSQGQRPGDGLQRSLEGFRTVGQCYCEESRTSQGQRPGDGLQRSLEGFRHSRVPSALVVGVAFVQDLLSVCLLFNAASPQIMKELPLKKASVTITIIIIIMLIVGFSGSCTLAHAQQWSAWLFILYEVTLAFTFLDRYDSLVTRGPSSNKARAGQLKSKTDMFAPIFLDVKVTQNLDEKAIYLYLIGNTELDAFSIGVGVCEDCVASADHSFGSFALDDTVETLLYVALWPVLAVLVSEGTKRRDRLPRRYHMHLQKTLRVLFNTRLGRVIAQLDFPLTDLAAGCNFRGPHVESRMAAQTGSERLARLRQRLFPRAEGREDAKGQLFVTVIRATNLNLPAFRWFPPQAVVALGHHERRSPLGEAFGAHPIFDWRAELPFTGHESHLVFEVVCEEFLLGSCLLPLQEVLSGAATGAFRRVLPLAESGEGERPELYVVVTTTLDGDVRVPVVQESAARRLQARTSQLRVTLRSLRVAEKFAVDNGTNKICPYVSAACGQQVGRTRPAFVMASREESQGQRFVFTGLPSSNFECGELLRGRWDKYRAAPSSEERHSSQPQFGYRMKVETGGLQLSYCNVEFTFWYQQQELLELSVFDDIFLVYPDPLVATGAVDINEAFRLAFAEDGTLLDDDGRQPAVVVRVPLSSSIASLRPSGTLGNASAGVADGGDGGTGGSTSSHAAGEIELQIEFLEEPVACPTALENTFRRAIRARKEASDLHHESLQYLADITEGDIAATGLPPLEDLFREQRRALAVLCASCAVATARRLASHEGRATVLFADRLHSVTEGLCQLLVPDDSELKEDLLSSARSAVTYKPIEEAAEAYRQNCRPSGSRLELLLPIGTLLASSSSSGALLRVSLRKAADAIEPASCTGRLFFELLERHLASAGRLAAPEAPRLELAEVAAGAEPRDLATEEAAPVTFEQQDQLRRGRAAMYTNFFPEIEWSRLLDKSLDEAKVPIVPGKYRYIIPSSLALGGVFGALASISYIETAVILHTLDEEVLCREDYHHIALMRGACWLVKDSHVDGFMEWVATSPAWFKALFGIFATSGATVALQQLRRRYFLVREMRLEPLGPCLSPHKVICVSGFLRSLADVCQPWAVEGPWTSGQVCFLRFETEVLYKLGNQLRDALARDLKRTEYIASFLMSLSNPITFQQRVIKTVLEELGDLLDQACERARQVGRLLAQQLLEAAEASRGRLTVSLLGFSAGGVVVQSCLQGLQELRKDGRAEAADVVCDAVLLGTPAPAFDDGWSQLRELVTGRFVNGFFAQDGFLLSHQFRRGGTKLAGCSPLHAPDVENIPMDSYITTHNEYPEQMALTDWNVANLANYLDSRVKSGGQSGQFRANSDQIGWRGDSGDTKVHAATSVRRAEWFEGSLRLLCEGEDGSTEVVAMDGFSDADFDALWRYFEQYLKKHRPVAALSEAFAGVEADFDLAMRSIEDAADRASSSERVDEASAGSVQKKAKEADLMKKALSRVFADRGCERIGRLRLVVDTVPLEALARRAMVKELRHRHGEADDLPEELREFATEEPPATGGYAAAKQVEEPGAPYVTQPLPEPEPASTGLPHAPLIRSEQEESEEEQEPLYEEVAASKVQAAQAKKFEDEEAATAIRGSGVRASAPDDCYDDETSRRLRYTHPDSVLEGWVWKRSRFLKRWRRRWLAGAFPASDQVAPPAPVESPDMTNCMDGGRSSSCYHCCLRRIILICSLALSLIINSIIDRTITSSILSSIVLILLTKIIVVMFILTIIVVVNLVLRVVIAILITWCLQNMVIAVAITDGLVSIFMLIWLGEGARIVANAADHSACVAADAALAFVKASPVVVGAQQKEEWLAMFAEDGLIQDPFGAIHQQGRQQQSAFWDTFISGINISFAPHYDIVTCSAVVRIVNISAITPNGCPTDMRTFIVYDLISLPKAGDASGAMLPSASSLQLAGLTALWSLQERSAQLFKHACALKATAQMSMRMLKFLGFSGARRYVKGFFGIGKEGQSAAAAALADLAGASGAQVFSRRFSEAGTLTFHHRDSDKTFVGPAAIAAGLEAWGCKLLAPPTLTVPTARRVSAEVSFSCNSSVENVPGLAVIDFAADALSLVAVAFYVGIPMPVGPTTEPAIM</sequence>
<dbReference type="InterPro" id="IPR035417">
    <property type="entry name" value="SSRP1/POB3_N"/>
</dbReference>
<evidence type="ECO:0000256" key="5">
    <source>
        <dbReference type="SAM" id="MobiDB-lite"/>
    </source>
</evidence>
<evidence type="ECO:0000256" key="1">
    <source>
        <dbReference type="ARBA" id="ARBA00004141"/>
    </source>
</evidence>